<dbReference type="PANTHER" id="PTHR43899:SF26">
    <property type="entry name" value="ENOYL-(ACYL CARRIER) REDUCTASE"/>
    <property type="match status" value="1"/>
</dbReference>
<dbReference type="PANTHER" id="PTHR43899">
    <property type="entry name" value="RH59310P"/>
    <property type="match status" value="1"/>
</dbReference>
<dbReference type="PRINTS" id="PR00081">
    <property type="entry name" value="GDHRDH"/>
</dbReference>
<dbReference type="GO" id="GO:0005783">
    <property type="term" value="C:endoplasmic reticulum"/>
    <property type="evidence" value="ECO:0007669"/>
    <property type="project" value="TreeGrafter"/>
</dbReference>
<evidence type="ECO:0000256" key="1">
    <source>
        <dbReference type="ARBA" id="ARBA00022857"/>
    </source>
</evidence>
<dbReference type="CDD" id="cd05356">
    <property type="entry name" value="17beta-HSD1_like_SDR_c"/>
    <property type="match status" value="1"/>
</dbReference>
<proteinExistence type="inferred from homology"/>
<dbReference type="Gene3D" id="3.40.50.720">
    <property type="entry name" value="NAD(P)-binding Rossmann-like Domain"/>
    <property type="match status" value="1"/>
</dbReference>
<dbReference type="AlphaFoldDB" id="A0A6A4Q911"/>
<evidence type="ECO:0000313" key="5">
    <source>
        <dbReference type="Proteomes" id="UP000447434"/>
    </source>
</evidence>
<comment type="similarity">
    <text evidence="3">Belongs to the short-chain dehydrogenases/reductases (SDR) family.</text>
</comment>
<gene>
    <name evidence="4" type="ORF">Lalb_Chr07g0185591</name>
</gene>
<name>A0A6A4Q911_LUPAL</name>
<sequence>MLHLSCNSSNGNYYLHLALVFISCVGLIVALKHFITISKWIFNTFFRSEKDFITSYGSWALVTGATDGIGKAFAYQLAQRGLNLVLISRSCQKLETVAGEIKGKHPHTKIKFIEIDFSGDISVGLRRIVEVIQDLDLGIVINNVGITYPKAMFFHEVEEKVWMDIVKVNIEGTTRVTKAVLPIMIQRKRGAIVNIGSGAAVVVPSHPLYTIYAATKAYVDQLSRSLYVEYRHYGIHVQCQVPLYVATNMVSKVASIKRDSFFIPTPEGYARAAIGEIGYEQRCTPYWSHSIQWYFARLIPDPLLDAWRLSIGIRRRNERISSIP</sequence>
<evidence type="ECO:0000256" key="2">
    <source>
        <dbReference type="ARBA" id="ARBA00023002"/>
    </source>
</evidence>
<dbReference type="GO" id="GO:0045703">
    <property type="term" value="F:ketoreductase activity"/>
    <property type="evidence" value="ECO:0007669"/>
    <property type="project" value="TreeGrafter"/>
</dbReference>
<accession>A0A6A4Q911</accession>
<dbReference type="InterPro" id="IPR036291">
    <property type="entry name" value="NAD(P)-bd_dom_sf"/>
</dbReference>
<keyword evidence="2" id="KW-0560">Oxidoreductase</keyword>
<dbReference type="InterPro" id="IPR002347">
    <property type="entry name" value="SDR_fam"/>
</dbReference>
<comment type="caution">
    <text evidence="4">The sequence shown here is derived from an EMBL/GenBank/DDBJ whole genome shotgun (WGS) entry which is preliminary data.</text>
</comment>
<evidence type="ECO:0000313" key="4">
    <source>
        <dbReference type="EMBL" id="KAE9610341.1"/>
    </source>
</evidence>
<keyword evidence="5" id="KW-1185">Reference proteome</keyword>
<dbReference type="PIRSF" id="PIRSF000126">
    <property type="entry name" value="11-beta-HSD1"/>
    <property type="match status" value="1"/>
</dbReference>
<dbReference type="Pfam" id="PF00106">
    <property type="entry name" value="adh_short"/>
    <property type="match status" value="1"/>
</dbReference>
<keyword evidence="1" id="KW-0521">NADP</keyword>
<reference evidence="5" key="1">
    <citation type="journal article" date="2020" name="Nat. Commun.">
        <title>Genome sequence of the cluster root forming white lupin.</title>
        <authorList>
            <person name="Hufnagel B."/>
            <person name="Marques A."/>
            <person name="Soriano A."/>
            <person name="Marques L."/>
            <person name="Divol F."/>
            <person name="Doumas P."/>
            <person name="Sallet E."/>
            <person name="Mancinotti D."/>
            <person name="Carrere S."/>
            <person name="Marande W."/>
            <person name="Arribat S."/>
            <person name="Keller J."/>
            <person name="Huneau C."/>
            <person name="Blein T."/>
            <person name="Aime D."/>
            <person name="Laguerre M."/>
            <person name="Taylor J."/>
            <person name="Schubert V."/>
            <person name="Nelson M."/>
            <person name="Geu-Flores F."/>
            <person name="Crespi M."/>
            <person name="Gallardo-Guerrero K."/>
            <person name="Delaux P.-M."/>
            <person name="Salse J."/>
            <person name="Berges H."/>
            <person name="Guyot R."/>
            <person name="Gouzy J."/>
            <person name="Peret B."/>
        </authorList>
    </citation>
    <scope>NUCLEOTIDE SEQUENCE [LARGE SCALE GENOMIC DNA]</scope>
    <source>
        <strain evidence="5">cv. Amiga</strain>
    </source>
</reference>
<dbReference type="OrthoDB" id="5545019at2759"/>
<protein>
    <submittedName>
        <fullName evidence="4">Putative very-long-chain 3-oxoacyl-CoA reductase</fullName>
    </submittedName>
</protein>
<dbReference type="FunFam" id="3.40.50.720:FF:000137">
    <property type="entry name" value="Hydroxysteroid (17-beta) dehydrogenase 3"/>
    <property type="match status" value="1"/>
</dbReference>
<dbReference type="InterPro" id="IPR051019">
    <property type="entry name" value="VLCFA-Steroid_DH"/>
</dbReference>
<dbReference type="EMBL" id="WOCE01000007">
    <property type="protein sequence ID" value="KAE9610341.1"/>
    <property type="molecule type" value="Genomic_DNA"/>
</dbReference>
<evidence type="ECO:0000256" key="3">
    <source>
        <dbReference type="RuleBase" id="RU000363"/>
    </source>
</evidence>
<dbReference type="Proteomes" id="UP000447434">
    <property type="component" value="Chromosome 7"/>
</dbReference>
<organism evidence="4 5">
    <name type="scientific">Lupinus albus</name>
    <name type="common">White lupine</name>
    <name type="synonym">Lupinus termis</name>
    <dbReference type="NCBI Taxonomy" id="3870"/>
    <lineage>
        <taxon>Eukaryota</taxon>
        <taxon>Viridiplantae</taxon>
        <taxon>Streptophyta</taxon>
        <taxon>Embryophyta</taxon>
        <taxon>Tracheophyta</taxon>
        <taxon>Spermatophyta</taxon>
        <taxon>Magnoliopsida</taxon>
        <taxon>eudicotyledons</taxon>
        <taxon>Gunneridae</taxon>
        <taxon>Pentapetalae</taxon>
        <taxon>rosids</taxon>
        <taxon>fabids</taxon>
        <taxon>Fabales</taxon>
        <taxon>Fabaceae</taxon>
        <taxon>Papilionoideae</taxon>
        <taxon>50 kb inversion clade</taxon>
        <taxon>genistoids sensu lato</taxon>
        <taxon>core genistoids</taxon>
        <taxon>Genisteae</taxon>
        <taxon>Lupinus</taxon>
    </lineage>
</organism>
<dbReference type="SUPFAM" id="SSF51735">
    <property type="entry name" value="NAD(P)-binding Rossmann-fold domains"/>
    <property type="match status" value="1"/>
</dbReference>
<dbReference type="PRINTS" id="PR00080">
    <property type="entry name" value="SDRFAMILY"/>
</dbReference>